<dbReference type="Pfam" id="PF00884">
    <property type="entry name" value="Sulfatase"/>
    <property type="match status" value="1"/>
</dbReference>
<evidence type="ECO:0000256" key="6">
    <source>
        <dbReference type="ARBA" id="ARBA00022837"/>
    </source>
</evidence>
<comment type="caution">
    <text evidence="8">The sequence shown here is derived from an EMBL/GenBank/DDBJ whole genome shotgun (WGS) entry which is preliminary data.</text>
</comment>
<keyword evidence="6" id="KW-0106">Calcium</keyword>
<dbReference type="SUPFAM" id="SSF53649">
    <property type="entry name" value="Alkaline phosphatase-like"/>
    <property type="match status" value="1"/>
</dbReference>
<dbReference type="InterPro" id="IPR000917">
    <property type="entry name" value="Sulfatase_N"/>
</dbReference>
<dbReference type="EMBL" id="ABCK01000002">
    <property type="protein sequence ID" value="EDM29404.1"/>
    <property type="molecule type" value="Genomic_DNA"/>
</dbReference>
<dbReference type="RefSeq" id="WP_007277124.1">
    <property type="nucleotide sequence ID" value="NZ_ABCK01000002.1"/>
</dbReference>
<evidence type="ECO:0000256" key="4">
    <source>
        <dbReference type="ARBA" id="ARBA00022729"/>
    </source>
</evidence>
<sequence length="504" mass="58037">MYRFLLLGLFTFVSLAEDRPNILIISVDDLKPMLGTYGDPLVQSPTIDKLAEASALYEKAYCQQAVCGASRASIMTGLRPDNSRVWEFRQVMRERNPQAITIPEYFKSQGYMTCFAGKIFDYRCVADGKKQDLKSWSRPEQPRNSEAMKNLGFADPAFREKLRLKEIELKKNGQKASYDAIKKAIGGSPCYEDSIDGPDEIYEDGMIAREGVRLIKELGQKKKPFFIAVGFKKPHLPFNAPKKYWDLYKETDFALEKYQKPVQGAPHYAYQNSWEFSGYNVPRINGEVLESFQRKLKHAYAACISYVDAQIAKLLKTLKDQGLEKNTVIVFWSDHGFHLGDHGMWCKHSNYEQATRVPFFVYDPRQNLKKGRYTQPVELIDMFPTLCQLSGLAIPEILDGKSLLSEAAENAKFALSQFPRNQGKNKKIMGYGFRFERYRYIEWVDNNYQQDNTQLGPLKAVELYDYEKDPLEQVNLANNPEYKSILRRLQQEAKESGLSRAIYE</sequence>
<evidence type="ECO:0000313" key="8">
    <source>
        <dbReference type="EMBL" id="EDM29404.1"/>
    </source>
</evidence>
<dbReference type="PANTHER" id="PTHR45953">
    <property type="entry name" value="IDURONATE 2-SULFATASE"/>
    <property type="match status" value="1"/>
</dbReference>
<protein>
    <submittedName>
        <fullName evidence="8">Sulfatase family protein</fullName>
    </submittedName>
</protein>
<proteinExistence type="inferred from homology"/>
<dbReference type="STRING" id="313628.LNTAR_23479"/>
<evidence type="ECO:0000256" key="3">
    <source>
        <dbReference type="ARBA" id="ARBA00022723"/>
    </source>
</evidence>
<dbReference type="OrthoDB" id="9782218at2"/>
<dbReference type="InterPro" id="IPR035874">
    <property type="entry name" value="IDS"/>
</dbReference>
<reference evidence="8 9" key="1">
    <citation type="journal article" date="2010" name="J. Bacteriol.">
        <title>Genome sequence of Lentisphaera araneosa HTCC2155T, the type species of the order Lentisphaerales in the phylum Lentisphaerae.</title>
        <authorList>
            <person name="Thrash J.C."/>
            <person name="Cho J.C."/>
            <person name="Vergin K.L."/>
            <person name="Morris R.M."/>
            <person name="Giovannoni S.J."/>
        </authorList>
    </citation>
    <scope>NUCLEOTIDE SEQUENCE [LARGE SCALE GENOMIC DNA]</scope>
    <source>
        <strain evidence="8 9">HTCC2155</strain>
    </source>
</reference>
<accession>A6DGT7</accession>
<dbReference type="GO" id="GO:0005737">
    <property type="term" value="C:cytoplasm"/>
    <property type="evidence" value="ECO:0007669"/>
    <property type="project" value="TreeGrafter"/>
</dbReference>
<evidence type="ECO:0000313" key="9">
    <source>
        <dbReference type="Proteomes" id="UP000004947"/>
    </source>
</evidence>
<dbReference type="PANTHER" id="PTHR45953:SF1">
    <property type="entry name" value="IDURONATE 2-SULFATASE"/>
    <property type="match status" value="1"/>
</dbReference>
<dbReference type="CDD" id="cd16030">
    <property type="entry name" value="iduronate-2-sulfatase"/>
    <property type="match status" value="1"/>
</dbReference>
<comment type="similarity">
    <text evidence="2">Belongs to the sulfatase family.</text>
</comment>
<gene>
    <name evidence="8" type="ORF">LNTAR_23479</name>
</gene>
<keyword evidence="4" id="KW-0732">Signal</keyword>
<keyword evidence="3" id="KW-0479">Metal-binding</keyword>
<name>A6DGT7_9BACT</name>
<keyword evidence="9" id="KW-1185">Reference proteome</keyword>
<evidence type="ECO:0000256" key="5">
    <source>
        <dbReference type="ARBA" id="ARBA00022801"/>
    </source>
</evidence>
<evidence type="ECO:0000256" key="2">
    <source>
        <dbReference type="ARBA" id="ARBA00008779"/>
    </source>
</evidence>
<comment type="cofactor">
    <cofactor evidence="1">
        <name>Ca(2+)</name>
        <dbReference type="ChEBI" id="CHEBI:29108"/>
    </cofactor>
</comment>
<evidence type="ECO:0000259" key="7">
    <source>
        <dbReference type="Pfam" id="PF00884"/>
    </source>
</evidence>
<dbReference type="eggNOG" id="COG3119">
    <property type="taxonomic scope" value="Bacteria"/>
</dbReference>
<feature type="domain" description="Sulfatase N-terminal" evidence="7">
    <location>
        <begin position="20"/>
        <end position="391"/>
    </location>
</feature>
<dbReference type="AlphaFoldDB" id="A6DGT7"/>
<dbReference type="InterPro" id="IPR017850">
    <property type="entry name" value="Alkaline_phosphatase_core_sf"/>
</dbReference>
<dbReference type="Gene3D" id="3.40.720.10">
    <property type="entry name" value="Alkaline Phosphatase, subunit A"/>
    <property type="match status" value="1"/>
</dbReference>
<keyword evidence="5" id="KW-0378">Hydrolase</keyword>
<dbReference type="Proteomes" id="UP000004947">
    <property type="component" value="Unassembled WGS sequence"/>
</dbReference>
<dbReference type="GO" id="GO:0004423">
    <property type="term" value="F:iduronate-2-sulfatase activity"/>
    <property type="evidence" value="ECO:0007669"/>
    <property type="project" value="InterPro"/>
</dbReference>
<evidence type="ECO:0000256" key="1">
    <source>
        <dbReference type="ARBA" id="ARBA00001913"/>
    </source>
</evidence>
<organism evidence="8 9">
    <name type="scientific">Lentisphaera araneosa HTCC2155</name>
    <dbReference type="NCBI Taxonomy" id="313628"/>
    <lineage>
        <taxon>Bacteria</taxon>
        <taxon>Pseudomonadati</taxon>
        <taxon>Lentisphaerota</taxon>
        <taxon>Lentisphaeria</taxon>
        <taxon>Lentisphaerales</taxon>
        <taxon>Lentisphaeraceae</taxon>
        <taxon>Lentisphaera</taxon>
    </lineage>
</organism>
<dbReference type="GO" id="GO:0046872">
    <property type="term" value="F:metal ion binding"/>
    <property type="evidence" value="ECO:0007669"/>
    <property type="project" value="UniProtKB-KW"/>
</dbReference>